<evidence type="ECO:0000259" key="1">
    <source>
        <dbReference type="Pfam" id="PF06985"/>
    </source>
</evidence>
<proteinExistence type="predicted"/>
<dbReference type="Pfam" id="PF06985">
    <property type="entry name" value="HET"/>
    <property type="match status" value="1"/>
</dbReference>
<name>A0A6S6WF85_9PLEO</name>
<organism evidence="2 3">
    <name type="scientific">Pyrenophora teres f. teres</name>
    <dbReference type="NCBI Taxonomy" id="97479"/>
    <lineage>
        <taxon>Eukaryota</taxon>
        <taxon>Fungi</taxon>
        <taxon>Dikarya</taxon>
        <taxon>Ascomycota</taxon>
        <taxon>Pezizomycotina</taxon>
        <taxon>Dothideomycetes</taxon>
        <taxon>Pleosporomycetidae</taxon>
        <taxon>Pleosporales</taxon>
        <taxon>Pleosporineae</taxon>
        <taxon>Pleosporaceae</taxon>
        <taxon>Pyrenophora</taxon>
    </lineage>
</organism>
<protein>
    <submittedName>
        <fullName evidence="2">HET-domain-containing protein</fullName>
    </submittedName>
</protein>
<dbReference type="InterPro" id="IPR052895">
    <property type="entry name" value="HetReg/Transcr_Mod"/>
</dbReference>
<dbReference type="Pfam" id="PF26639">
    <property type="entry name" value="Het-6_barrel"/>
    <property type="match status" value="1"/>
</dbReference>
<dbReference type="Proteomes" id="UP000472372">
    <property type="component" value="Chromosome 11"/>
</dbReference>
<reference evidence="2" key="1">
    <citation type="submission" date="2021-02" db="EMBL/GenBank/DDBJ databases">
        <authorList>
            <person name="Syme A R."/>
            <person name="Syme A R."/>
            <person name="Moolhuijzen P."/>
        </authorList>
    </citation>
    <scope>NUCLEOTIDE SEQUENCE</scope>
    <source>
        <strain evidence="2">W1-1</strain>
    </source>
</reference>
<dbReference type="InterPro" id="IPR010730">
    <property type="entry name" value="HET"/>
</dbReference>
<gene>
    <name evidence="2" type="ORF">PTTW11_10649</name>
</gene>
<feature type="domain" description="Heterokaryon incompatibility" evidence="1">
    <location>
        <begin position="61"/>
        <end position="286"/>
    </location>
</feature>
<evidence type="ECO:0000313" key="3">
    <source>
        <dbReference type="Proteomes" id="UP000472372"/>
    </source>
</evidence>
<accession>A0A6S6WF85</accession>
<dbReference type="EMBL" id="HG992987">
    <property type="protein sequence ID" value="CAE7215098.1"/>
    <property type="molecule type" value="Genomic_DNA"/>
</dbReference>
<dbReference type="AlphaFoldDB" id="A0A6S6WF85"/>
<dbReference type="PANTHER" id="PTHR24148">
    <property type="entry name" value="ANKYRIN REPEAT DOMAIN-CONTAINING PROTEIN 39 HOMOLOG-RELATED"/>
    <property type="match status" value="1"/>
</dbReference>
<dbReference type="PANTHER" id="PTHR24148:SF73">
    <property type="entry name" value="HET DOMAIN PROTEIN (AFU_ORTHOLOGUE AFUA_8G01020)"/>
    <property type="match status" value="1"/>
</dbReference>
<evidence type="ECO:0000313" key="2">
    <source>
        <dbReference type="EMBL" id="CAE7215098.1"/>
    </source>
</evidence>
<sequence>MAHNIVSRVAKVFRVATPELYAPLSTGSHAFRLLHLLPGACEDDLSAELYECSMIECRNRYITISYTWGQLNEVPRVPITCNGKTVLIFENLCAALRRLRRPNHVLLIWVDALCINQDDTLERTHQVGLMGEIYSNSQETVIWLGEPGSNEYDGRDFLKADAKPSRIMWNGDERDNPLRDAYFADIERSHLFRVAAVDRPWTENGPDIFGALCLIHSFAEDASHPALNILDKEKVAAMRRYGFGSIWQGLVLAKACVRGSRSSRVWEGLARLMSRPWWQRVWIVQETVLSRRATIHYGMLSAPWSMFTRAAQNYKQQRRALCLDLAGTLQGQDILDQFSDLVLRIEHTRLQNSISSNTATMLSLLWKFRPLEATDKRDKVFALLGLTTNWQGHPPFLPDYSSSAATIFTQTTVGNVRRAASLLPLAGDLEAVLSRKRLQDIPSWVMDWSLPCLPTEIERVTSLHAYDASGSRKGSVRFQPSSQLLEVEAICIDHVVTVGDVSRHTQINDTYAALREWRSLTRTFEKTNAHYPSGGTYEGAFWRTLIADLIHTGTTPATRGSHGVYRRATADDFQALRAWSMWARCISRDSFSRTAIFTQRDLEEGIAAIDHTLKTATASRRFFFTSNGYMGMGPKTTMAGDQVFVFKGSKVPFMVRQDRSVIVEGNNWISLIAGDDCDEHTSPATTQLKTSFQLVGDCFTHGLMDGEAFKQADAQVEKVYLA</sequence>